<evidence type="ECO:0000313" key="3">
    <source>
        <dbReference type="Proteomes" id="UP001551584"/>
    </source>
</evidence>
<dbReference type="Proteomes" id="UP001551584">
    <property type="component" value="Unassembled WGS sequence"/>
</dbReference>
<keyword evidence="3" id="KW-1185">Reference proteome</keyword>
<evidence type="ECO:0000313" key="2">
    <source>
        <dbReference type="EMBL" id="MEU9581586.1"/>
    </source>
</evidence>
<name>A0ABV3EZD5_9ACTN</name>
<dbReference type="EMBL" id="JBEZNA010000132">
    <property type="protein sequence ID" value="MEU9581586.1"/>
    <property type="molecule type" value="Genomic_DNA"/>
</dbReference>
<accession>A0ABV3EZD5</accession>
<reference evidence="2 3" key="1">
    <citation type="submission" date="2024-06" db="EMBL/GenBank/DDBJ databases">
        <title>The Natural Products Discovery Center: Release of the First 8490 Sequenced Strains for Exploring Actinobacteria Biosynthetic Diversity.</title>
        <authorList>
            <person name="Kalkreuter E."/>
            <person name="Kautsar S.A."/>
            <person name="Yang D."/>
            <person name="Bader C.D."/>
            <person name="Teijaro C.N."/>
            <person name="Fluegel L."/>
            <person name="Davis C.M."/>
            <person name="Simpson J.R."/>
            <person name="Lauterbach L."/>
            <person name="Steele A.D."/>
            <person name="Gui C."/>
            <person name="Meng S."/>
            <person name="Li G."/>
            <person name="Viehrig K."/>
            <person name="Ye F."/>
            <person name="Su P."/>
            <person name="Kiefer A.F."/>
            <person name="Nichols A."/>
            <person name="Cepeda A.J."/>
            <person name="Yan W."/>
            <person name="Fan B."/>
            <person name="Jiang Y."/>
            <person name="Adhikari A."/>
            <person name="Zheng C.-J."/>
            <person name="Schuster L."/>
            <person name="Cowan T.M."/>
            <person name="Smanski M.J."/>
            <person name="Chevrette M.G."/>
            <person name="De Carvalho L.P.S."/>
            <person name="Shen B."/>
        </authorList>
    </citation>
    <scope>NUCLEOTIDE SEQUENCE [LARGE SCALE GENOMIC DNA]</scope>
    <source>
        <strain evidence="2 3">NPDC048117</strain>
    </source>
</reference>
<evidence type="ECO:0000256" key="1">
    <source>
        <dbReference type="SAM" id="MobiDB-lite"/>
    </source>
</evidence>
<sequence>MADIATLTVGELRDLRLGNLKKAVDDWRVMAGKLDKLAVGGSGDVSARDLERKAKAADWEGVNATVSREFVTKTAKQFEDAAAEAKDVLGILSDLASQMAKHKESLETAVSELKARNILVLGDGTIVDNGPKGPVNEQQAAAKPSQEELEAAKSRITRILWEATETDRIAKDALRGIMKDQHDFSGAGAGSLKEADTRQGREQAAKWKKDILSGDYKKWSDDELEAFNRALTLHRDNPGFTEAFFTGIGAEQTLAMWRELAHPYSGAEEGDRAKLLARVQDNLSMSLANASYGDGPAVEQWKKDLIAAGPKQLPGDLPIGPTGFQVMSSLMQKGRFESEFLHDYGTALVTHERDRWRGDGEPWTSGITLNYPDDKKNSNDPMAGFLEALGHNPEASLDFFNDETGKGDKRISNLEYLVGHEEHGRKWPENTDGYDNLGHALESATLGYSYDSKEPAIPPVETTEQIRARTERTALAMEVVGAYADPEVLEKQKGIESSLARVAAGHMDSINYTMANWGGMGDLADRDGFYGKNEAYLRDFGEGDTTAFLRNIAADEGAHQTLAQAQQIYGTSLMAAHGDNQADAINAAENSVRMHGMIDEARMEAIAGEFKDEKEKRNLELEKQAAWIEFGAGALVGVGTGLVAAPTAGAGAVAVPIIADTVGSAVETAVGNHMMDWLKEKEYKNAPEAIKSLDEARTAGAVNATAPLREYLIRTGVPEQEIQDLMPDMEDAYNRGRAVTDTDNVEK</sequence>
<feature type="region of interest" description="Disordered" evidence="1">
    <location>
        <begin position="129"/>
        <end position="148"/>
    </location>
</feature>
<comment type="caution">
    <text evidence="2">The sequence shown here is derived from an EMBL/GenBank/DDBJ whole genome shotgun (WGS) entry which is preliminary data.</text>
</comment>
<dbReference type="RefSeq" id="WP_359278346.1">
    <property type="nucleotide sequence ID" value="NZ_JBEZNA010000132.1"/>
</dbReference>
<organism evidence="2 3">
    <name type="scientific">Streptomyces chilikensis</name>
    <dbReference type="NCBI Taxonomy" id="1194079"/>
    <lineage>
        <taxon>Bacteria</taxon>
        <taxon>Bacillati</taxon>
        <taxon>Actinomycetota</taxon>
        <taxon>Actinomycetes</taxon>
        <taxon>Kitasatosporales</taxon>
        <taxon>Streptomycetaceae</taxon>
        <taxon>Streptomyces</taxon>
    </lineage>
</organism>
<proteinExistence type="predicted"/>
<protein>
    <submittedName>
        <fullName evidence="2">DUF6571 family protein</fullName>
    </submittedName>
</protein>
<gene>
    <name evidence="2" type="ORF">AB0D95_30710</name>
</gene>